<dbReference type="PANTHER" id="PTHR18901:SF38">
    <property type="entry name" value="PSEUDOURIDINE-5'-PHOSPHATASE"/>
    <property type="match status" value="1"/>
</dbReference>
<comment type="caution">
    <text evidence="1">The sequence shown here is derived from an EMBL/GenBank/DDBJ whole genome shotgun (WGS) entry which is preliminary data.</text>
</comment>
<keyword evidence="1" id="KW-0378">Hydrolase</keyword>
<evidence type="ECO:0000313" key="2">
    <source>
        <dbReference type="Proteomes" id="UP000230731"/>
    </source>
</evidence>
<dbReference type="InterPro" id="IPR023198">
    <property type="entry name" value="PGP-like_dom2"/>
</dbReference>
<sequence>MYPDFVIVVPPVAALWDLDGLIFDTEPIYDALFQDYAVVTIGARMPEEKFREMRARMFGSTVLDSARILHETLGLTDPPEVHVQWRETYNLEGRFREQTAVLPGVRKVLTRLQEAGMPLALATSSPRRMLKAKAARHPWLWDVFGDNIVTGDEVTNGKPDPELFVTAAEKLGVPREDFGRVLVFEDAPNGVAAAKTAGMKVIAVPYPLLDRSLMVEADQVLGSLEDFDPEEWGIR</sequence>
<gene>
    <name evidence="1" type="ORF">COT71_00385</name>
</gene>
<proteinExistence type="predicted"/>
<protein>
    <submittedName>
        <fullName evidence="1">HAD family hydrolase</fullName>
    </submittedName>
</protein>
<dbReference type="Pfam" id="PF00702">
    <property type="entry name" value="Hydrolase"/>
    <property type="match status" value="1"/>
</dbReference>
<organism evidence="1 2">
    <name type="scientific">Candidatus Andersenbacteria bacterium CG10_big_fil_rev_8_21_14_0_10_54_11</name>
    <dbReference type="NCBI Taxonomy" id="1974485"/>
    <lineage>
        <taxon>Bacteria</taxon>
        <taxon>Candidatus Anderseniibacteriota</taxon>
    </lineage>
</organism>
<dbReference type="InterPro" id="IPR023214">
    <property type="entry name" value="HAD_sf"/>
</dbReference>
<dbReference type="SUPFAM" id="SSF56784">
    <property type="entry name" value="HAD-like"/>
    <property type="match status" value="1"/>
</dbReference>
<dbReference type="InterPro" id="IPR036412">
    <property type="entry name" value="HAD-like_sf"/>
</dbReference>
<evidence type="ECO:0000313" key="1">
    <source>
        <dbReference type="EMBL" id="PIT98491.1"/>
    </source>
</evidence>
<dbReference type="Gene3D" id="1.10.150.240">
    <property type="entry name" value="Putative phosphatase, domain 2"/>
    <property type="match status" value="1"/>
</dbReference>
<dbReference type="InterPro" id="IPR006439">
    <property type="entry name" value="HAD-SF_hydro_IA"/>
</dbReference>
<reference evidence="2" key="1">
    <citation type="submission" date="2017-09" db="EMBL/GenBank/DDBJ databases">
        <title>Depth-based differentiation of microbial function through sediment-hosted aquifers and enrichment of novel symbionts in the deep terrestrial subsurface.</title>
        <authorList>
            <person name="Probst A.J."/>
            <person name="Ladd B."/>
            <person name="Jarett J.K."/>
            <person name="Geller-Mcgrath D.E."/>
            <person name="Sieber C.M.K."/>
            <person name="Emerson J.B."/>
            <person name="Anantharaman K."/>
            <person name="Thomas B.C."/>
            <person name="Malmstrom R."/>
            <person name="Stieglmeier M."/>
            <person name="Klingl A."/>
            <person name="Woyke T."/>
            <person name="Ryan C.M."/>
            <person name="Banfield J.F."/>
        </authorList>
    </citation>
    <scope>NUCLEOTIDE SEQUENCE [LARGE SCALE GENOMIC DNA]</scope>
</reference>
<dbReference type="SFLD" id="SFLDG01129">
    <property type="entry name" value="C1.5:_HAD__Beta-PGM__Phosphata"/>
    <property type="match status" value="1"/>
</dbReference>
<dbReference type="Proteomes" id="UP000230731">
    <property type="component" value="Unassembled WGS sequence"/>
</dbReference>
<dbReference type="PANTHER" id="PTHR18901">
    <property type="entry name" value="2-DEOXYGLUCOSE-6-PHOSPHATE PHOSPHATASE 2"/>
    <property type="match status" value="1"/>
</dbReference>
<dbReference type="Gene3D" id="3.40.50.1000">
    <property type="entry name" value="HAD superfamily/HAD-like"/>
    <property type="match status" value="1"/>
</dbReference>
<name>A0A2M6X0A7_9BACT</name>
<dbReference type="NCBIfam" id="TIGR01509">
    <property type="entry name" value="HAD-SF-IA-v3"/>
    <property type="match status" value="1"/>
</dbReference>
<dbReference type="SFLD" id="SFLDS00003">
    <property type="entry name" value="Haloacid_Dehalogenase"/>
    <property type="match status" value="1"/>
</dbReference>
<dbReference type="AlphaFoldDB" id="A0A2M6X0A7"/>
<dbReference type="GO" id="GO:0016791">
    <property type="term" value="F:phosphatase activity"/>
    <property type="evidence" value="ECO:0007669"/>
    <property type="project" value="TreeGrafter"/>
</dbReference>
<accession>A0A2M6X0A7</accession>
<dbReference type="EMBL" id="PEZP01000004">
    <property type="protein sequence ID" value="PIT98491.1"/>
    <property type="molecule type" value="Genomic_DNA"/>
</dbReference>